<feature type="region of interest" description="Disordered" evidence="1">
    <location>
        <begin position="504"/>
        <end position="690"/>
    </location>
</feature>
<dbReference type="EMBL" id="HG529531">
    <property type="protein sequence ID" value="CDI52203.1"/>
    <property type="molecule type" value="Genomic_DNA"/>
</dbReference>
<feature type="compositionally biased region" description="Low complexity" evidence="1">
    <location>
        <begin position="176"/>
        <end position="196"/>
    </location>
</feature>
<feature type="region of interest" description="Disordered" evidence="1">
    <location>
        <begin position="849"/>
        <end position="884"/>
    </location>
</feature>
<feature type="region of interest" description="Disordered" evidence="1">
    <location>
        <begin position="1138"/>
        <end position="1211"/>
    </location>
</feature>
<dbReference type="AlphaFoldDB" id="A0A077R0F9"/>
<feature type="compositionally biased region" description="Basic and acidic residues" evidence="1">
    <location>
        <begin position="802"/>
        <end position="812"/>
    </location>
</feature>
<proteinExistence type="predicted"/>
<evidence type="ECO:0000313" key="2">
    <source>
        <dbReference type="EMBL" id="CDI52203.1"/>
    </source>
</evidence>
<evidence type="ECO:0000256" key="1">
    <source>
        <dbReference type="SAM" id="MobiDB-lite"/>
    </source>
</evidence>
<name>A0A077R0F9_9BASI</name>
<feature type="compositionally biased region" description="Low complexity" evidence="1">
    <location>
        <begin position="447"/>
        <end position="459"/>
    </location>
</feature>
<protein>
    <submittedName>
        <fullName evidence="2">Uncharacterized protein</fullName>
    </submittedName>
</protein>
<feature type="compositionally biased region" description="Polar residues" evidence="1">
    <location>
        <begin position="719"/>
        <end position="731"/>
    </location>
</feature>
<feature type="region of interest" description="Disordered" evidence="1">
    <location>
        <begin position="977"/>
        <end position="1126"/>
    </location>
</feature>
<accession>A0A077R0F9</accession>
<feature type="compositionally biased region" description="Basic and acidic residues" evidence="1">
    <location>
        <begin position="757"/>
        <end position="795"/>
    </location>
</feature>
<feature type="compositionally biased region" description="Basic and acidic residues" evidence="1">
    <location>
        <begin position="201"/>
        <end position="210"/>
    </location>
</feature>
<feature type="compositionally biased region" description="Polar residues" evidence="1">
    <location>
        <begin position="236"/>
        <end position="245"/>
    </location>
</feature>
<feature type="compositionally biased region" description="Polar residues" evidence="1">
    <location>
        <begin position="284"/>
        <end position="301"/>
    </location>
</feature>
<sequence length="1211" mass="128754">MTSLTTLFVVGPNQYVEFNESWGAKAFLHHIWDQSQTPLDAKDVAEGHLHSAGARISRSKPPRIEFPIILRVKGKGSTYKPTGNWITWDELAQRNPLAVKPPPSLDQFVAAGSTVGTGPKLKTAHFISKPDSINRIKLIKTTRAPIVTKVQTPAMNLEQDRDGWIGGSSQSIYARKSAPATHASPPPAAKSANKPSPVTPGRDKSQSTDCKSRSLLERMEMAQNLHTPPSKGRNGQVDTNYSAGASSTPSPSSNPTTSPFRTTPSQGIRRPGAKIPSPLPLTSPARNNGPASPLNTRTPLSASHPIPETPLKLSQRGGPQTPATPHYPAYSHSSQTHNQDGDAARASGLGLGLTPLKTPIPLAPSPDAMRSPLNDPLHLRGRAASNASIGSPLKSGRGDLHGEPLTLGSSSSGSKGGNGQIDAMLDRLRKTRSGLGTGASMWAPKPTSDNSSSSASTTSHAIGNGFSSSNLLGVQTGLDRKRPSHRPNGLQLSLGQEISVMQELEEKAEEDCPPSTISSANVGETFRIDPPDNQPENGDADGWHGTIVPPTPSLGCDSPSSDEDTGATKAPSRSLDAFGWGSHGNSEPRKSSLFSKLPTSSTLEANWSGDDDDVRKNDEEIFEDMQSRAKASSKEKRNHAITNNGSNSNSNFEPLPPPPINYAKSRTPSPTTHRMLAKSPRLDGDEGAAGRGFDELMFVSSNVATSPSKTEAGLKASTKHLSPVSTRSQQLHSDDSDGDDADVETERSAQQRKARKKLEPKSSPVDEDKTQHRQVEGRSGLEKKRSFKRDKSERIRGRRASQSKEKDVDRVKMSAQAPATATVSLPSFTFANKEIGTEELASAVEKVKLDRDSAASRNGDAGNLSQTSPDTKATVAPKAAETPVAQRVQTIPAMKDDLFSSPAVPKVELPDAGVSVVESTTVENASKEDNSTRTPLVEKEKAAEPSHAKTMSFDWAADDDELDDELPDLDDWGVTLTRAKPTPVEPCKETNKPLQNGKSIKAEDGPWRRGGMLDAVGNKSKSSKRSLLEGKDRSSSPVFSSSVKDKAVNGGGGVEFGIRIAGRASLSPETETKSAPPSTPYGRWKNPSQPQAQQEEFSIKGAARSAETTSTLTTAKKDEGSKIRPRIAADVGASAKLLSPADDAPAGPGGLKHTAVCGDASSRSRKGSPSVDKGGNEWTIAGKKKTPRTTNTAMGKSGAGEMFMRQRIEPQ</sequence>
<reference evidence="2" key="1">
    <citation type="journal article" date="2014" name="Genome Biol. Evol.">
        <title>Gene Loss Rather Than Gene Gain Is Associated with a Host Jump from Monocots to Dicots in the Smut Fungus Melanopsichium pennsylvanicum.</title>
        <authorList>
            <person name="Sharma R."/>
            <person name="Mishra B."/>
            <person name="Runge F."/>
            <person name="Thines M."/>
        </authorList>
    </citation>
    <scope>NUCLEOTIDE SEQUENCE</scope>
    <source>
        <strain evidence="2">4</strain>
    </source>
</reference>
<feature type="compositionally biased region" description="Polar residues" evidence="1">
    <location>
        <begin position="640"/>
        <end position="652"/>
    </location>
</feature>
<feature type="region of interest" description="Disordered" evidence="1">
    <location>
        <begin position="434"/>
        <end position="470"/>
    </location>
</feature>
<feature type="compositionally biased region" description="Polar residues" evidence="1">
    <location>
        <begin position="1067"/>
        <end position="1076"/>
    </location>
</feature>
<feature type="compositionally biased region" description="Low complexity" evidence="1">
    <location>
        <begin position="246"/>
        <end position="265"/>
    </location>
</feature>
<feature type="region of interest" description="Disordered" evidence="1">
    <location>
        <begin position="920"/>
        <end position="954"/>
    </location>
</feature>
<feature type="region of interest" description="Disordered" evidence="1">
    <location>
        <begin position="224"/>
        <end position="421"/>
    </location>
</feature>
<feature type="compositionally biased region" description="Polar residues" evidence="1">
    <location>
        <begin position="1086"/>
        <end position="1096"/>
    </location>
</feature>
<feature type="compositionally biased region" description="Polar residues" evidence="1">
    <location>
        <begin position="592"/>
        <end position="605"/>
    </location>
</feature>
<feature type="compositionally biased region" description="Basic and acidic residues" evidence="1">
    <location>
        <begin position="925"/>
        <end position="947"/>
    </location>
</feature>
<feature type="region of interest" description="Disordered" evidence="1">
    <location>
        <begin position="175"/>
        <end position="210"/>
    </location>
</feature>
<feature type="region of interest" description="Disordered" evidence="1">
    <location>
        <begin position="704"/>
        <end position="821"/>
    </location>
</feature>
<organism evidence="2">
    <name type="scientific">Melanopsichium pennsylvanicum 4</name>
    <dbReference type="NCBI Taxonomy" id="1398559"/>
    <lineage>
        <taxon>Eukaryota</taxon>
        <taxon>Fungi</taxon>
        <taxon>Dikarya</taxon>
        <taxon>Basidiomycota</taxon>
        <taxon>Ustilaginomycotina</taxon>
        <taxon>Ustilaginomycetes</taxon>
        <taxon>Ustilaginales</taxon>
        <taxon>Ustilaginaceae</taxon>
        <taxon>Melanopsichium</taxon>
    </lineage>
</organism>